<dbReference type="PROSITE" id="PS51257">
    <property type="entry name" value="PROKAR_LIPOPROTEIN"/>
    <property type="match status" value="1"/>
</dbReference>
<proteinExistence type="predicted"/>
<protein>
    <submittedName>
        <fullName evidence="2">Uncharacterized protein</fullName>
    </submittedName>
</protein>
<dbReference type="Proteomes" id="UP001301326">
    <property type="component" value="Chromosome"/>
</dbReference>
<feature type="chain" id="PRO_5041691257" evidence="1">
    <location>
        <begin position="21"/>
        <end position="110"/>
    </location>
</feature>
<evidence type="ECO:0000256" key="1">
    <source>
        <dbReference type="SAM" id="SignalP"/>
    </source>
</evidence>
<evidence type="ECO:0000313" key="2">
    <source>
        <dbReference type="EMBL" id="WGZ96234.1"/>
    </source>
</evidence>
<organism evidence="2">
    <name type="scientific">Candidatus Thiothrix putei</name>
    <dbReference type="NCBI Taxonomy" id="3080811"/>
    <lineage>
        <taxon>Bacteria</taxon>
        <taxon>Pseudomonadati</taxon>
        <taxon>Pseudomonadota</taxon>
        <taxon>Gammaproteobacteria</taxon>
        <taxon>Thiotrichales</taxon>
        <taxon>Thiotrichaceae</taxon>
        <taxon>Thiothrix</taxon>
    </lineage>
</organism>
<feature type="signal peptide" evidence="1">
    <location>
        <begin position="1"/>
        <end position="20"/>
    </location>
</feature>
<dbReference type="KEGG" id="tput:QJT81_09765"/>
<name>A0AA95HLJ1_9GAMM</name>
<gene>
    <name evidence="2" type="ORF">QJT81_09765</name>
</gene>
<keyword evidence="1" id="KW-0732">Signal</keyword>
<sequence length="110" mass="11193">MSKKLSIIAFGCAVAWLVSGCSSVMVGSAPDKNPPKLLKAENVRGLDKGKVADVQWDRPIAFGPVPTNLQVVGDAACQAGGFAKAIGYHPSAIGLDGKAIAGGGYFCSNS</sequence>
<dbReference type="EMBL" id="CP124756">
    <property type="protein sequence ID" value="WGZ96234.1"/>
    <property type="molecule type" value="Genomic_DNA"/>
</dbReference>
<accession>A0AA95HLJ1</accession>
<dbReference type="AlphaFoldDB" id="A0AA95HLJ1"/>
<reference evidence="2" key="1">
    <citation type="journal article" date="2023" name="Int. J. Mol. Sci.">
        <title>Metagenomics Revealed a New Genus 'Candidatus Thiocaldithrix dubininis' gen. nov., sp. nov. and a New Species 'Candidatus Thiothrix putei' sp. nov. in the Family Thiotrichaceae, Some Members of Which Have Traits of Both Na+- and H+-Motive Energetics.</title>
        <authorList>
            <person name="Ravin N.V."/>
            <person name="Muntyan M.S."/>
            <person name="Smolyakov D.D."/>
            <person name="Rudenko T.S."/>
            <person name="Beletsky A.V."/>
            <person name="Mardanov A.V."/>
            <person name="Grabovich M.Y."/>
        </authorList>
    </citation>
    <scope>NUCLEOTIDE SEQUENCE</scope>
    <source>
        <strain evidence="2">GKL-02</strain>
    </source>
</reference>
<reference evidence="2" key="2">
    <citation type="submission" date="2023-04" db="EMBL/GenBank/DDBJ databases">
        <authorList>
            <person name="Beletskiy A.V."/>
            <person name="Mardanov A.V."/>
            <person name="Ravin N.V."/>
        </authorList>
    </citation>
    <scope>NUCLEOTIDE SEQUENCE</scope>
    <source>
        <strain evidence="2">GKL-02</strain>
    </source>
</reference>